<keyword evidence="9" id="KW-1185">Reference proteome</keyword>
<evidence type="ECO:0000313" key="8">
    <source>
        <dbReference type="EMBL" id="WNO04414.1"/>
    </source>
</evidence>
<dbReference type="PROSITE" id="PS51898">
    <property type="entry name" value="TYR_RECOMBINASE"/>
    <property type="match status" value="1"/>
</dbReference>
<dbReference type="PANTHER" id="PTHR30349:SF64">
    <property type="entry name" value="PROPHAGE INTEGRASE INTD-RELATED"/>
    <property type="match status" value="1"/>
</dbReference>
<feature type="domain" description="Core-binding (CB)" evidence="7">
    <location>
        <begin position="18"/>
        <end position="102"/>
    </location>
</feature>
<dbReference type="Gene3D" id="1.10.150.130">
    <property type="match status" value="1"/>
</dbReference>
<dbReference type="Pfam" id="PF13495">
    <property type="entry name" value="Phage_int_SAM_4"/>
    <property type="match status" value="1"/>
</dbReference>
<organism evidence="8 9">
    <name type="scientific">Rhodoferax mekongensis</name>
    <dbReference type="NCBI Taxonomy" id="3068341"/>
    <lineage>
        <taxon>Bacteria</taxon>
        <taxon>Pseudomonadati</taxon>
        <taxon>Pseudomonadota</taxon>
        <taxon>Betaproteobacteria</taxon>
        <taxon>Burkholderiales</taxon>
        <taxon>Comamonadaceae</taxon>
        <taxon>Rhodoferax</taxon>
    </lineage>
</organism>
<dbReference type="InterPro" id="IPR013762">
    <property type="entry name" value="Integrase-like_cat_sf"/>
</dbReference>
<dbReference type="InterPro" id="IPR011946">
    <property type="entry name" value="Integrase_integron-type"/>
</dbReference>
<dbReference type="InterPro" id="IPR050090">
    <property type="entry name" value="Tyrosine_recombinase_XerCD"/>
</dbReference>
<evidence type="ECO:0000256" key="5">
    <source>
        <dbReference type="PROSITE-ProRule" id="PRU01248"/>
    </source>
</evidence>
<dbReference type="InterPro" id="IPR011010">
    <property type="entry name" value="DNA_brk_join_enz"/>
</dbReference>
<comment type="similarity">
    <text evidence="1">Belongs to the 'phage' integrase family.</text>
</comment>
<accession>A0ABZ0B0A1</accession>
<dbReference type="InterPro" id="IPR044068">
    <property type="entry name" value="CB"/>
</dbReference>
<dbReference type="EMBL" id="CP132507">
    <property type="protein sequence ID" value="WNO04414.1"/>
    <property type="molecule type" value="Genomic_DNA"/>
</dbReference>
<dbReference type="SUPFAM" id="SSF56349">
    <property type="entry name" value="DNA breaking-rejoining enzymes"/>
    <property type="match status" value="1"/>
</dbReference>
<dbReference type="Pfam" id="PF00589">
    <property type="entry name" value="Phage_integrase"/>
    <property type="match status" value="1"/>
</dbReference>
<protein>
    <submittedName>
        <fullName evidence="8">Integron integrase</fullName>
    </submittedName>
</protein>
<sequence length="342" mass="38795">MNRYNKDPKVGAPALQSTRLLDQLRERIRYLHYSLQTEKAYVYWARFFVRWHGRNGEMRHPRTMGQAEVEAFLTMLAAERQVSPATHRQALNAILFLYKEVLGQDLPWLQSIGRPPERKRIPVVLTVTEVQSVLALIEGAEGVLARLLYGTGMRLAEGLNLRVKDLDFDRHAIVVRSGKGDKDRVVMLPHSLVRSLRDQLAKSRALWSTDRASQRSGVFMPHALEAKYPRAGESWAWHWVFPSDKLSIDPRTGVERRHHLFDERLGNRLKAALMHSGIAKHATVHTLRHSFATHLLQAGTDIRTVQELLGHSDVSTTMIYTHVLKVAAGGTTSPLDTLLPAH</sequence>
<evidence type="ECO:0000256" key="3">
    <source>
        <dbReference type="ARBA" id="ARBA00023125"/>
    </source>
</evidence>
<keyword evidence="2" id="KW-0229">DNA integration</keyword>
<gene>
    <name evidence="8" type="ORF">RAN89_16135</name>
</gene>
<evidence type="ECO:0000259" key="6">
    <source>
        <dbReference type="PROSITE" id="PS51898"/>
    </source>
</evidence>
<feature type="domain" description="Tyr recombinase" evidence="6">
    <location>
        <begin position="120"/>
        <end position="336"/>
    </location>
</feature>
<evidence type="ECO:0000256" key="4">
    <source>
        <dbReference type="ARBA" id="ARBA00023172"/>
    </source>
</evidence>
<name>A0ABZ0B0A1_9BURK</name>
<evidence type="ECO:0000256" key="1">
    <source>
        <dbReference type="ARBA" id="ARBA00008857"/>
    </source>
</evidence>
<dbReference type="Gene3D" id="1.10.443.10">
    <property type="entry name" value="Intergrase catalytic core"/>
    <property type="match status" value="1"/>
</dbReference>
<dbReference type="Proteomes" id="UP001302257">
    <property type="component" value="Chromosome"/>
</dbReference>
<proteinExistence type="inferred from homology"/>
<dbReference type="PANTHER" id="PTHR30349">
    <property type="entry name" value="PHAGE INTEGRASE-RELATED"/>
    <property type="match status" value="1"/>
</dbReference>
<dbReference type="NCBIfam" id="NF011946">
    <property type="entry name" value="PRK15417.1"/>
    <property type="match status" value="1"/>
</dbReference>
<evidence type="ECO:0000313" key="9">
    <source>
        <dbReference type="Proteomes" id="UP001302257"/>
    </source>
</evidence>
<dbReference type="NCBIfam" id="TIGR02249">
    <property type="entry name" value="integrase_gron"/>
    <property type="match status" value="1"/>
</dbReference>
<dbReference type="RefSeq" id="WP_313867257.1">
    <property type="nucleotide sequence ID" value="NZ_CP132507.1"/>
</dbReference>
<keyword evidence="4" id="KW-0233">DNA recombination</keyword>
<evidence type="ECO:0000259" key="7">
    <source>
        <dbReference type="PROSITE" id="PS51900"/>
    </source>
</evidence>
<dbReference type="InterPro" id="IPR004107">
    <property type="entry name" value="Integrase_SAM-like_N"/>
</dbReference>
<evidence type="ECO:0000256" key="2">
    <source>
        <dbReference type="ARBA" id="ARBA00022908"/>
    </source>
</evidence>
<dbReference type="InterPro" id="IPR010998">
    <property type="entry name" value="Integrase_recombinase_N"/>
</dbReference>
<keyword evidence="3 5" id="KW-0238">DNA-binding</keyword>
<dbReference type="CDD" id="cd01193">
    <property type="entry name" value="INT_IntI_C"/>
    <property type="match status" value="1"/>
</dbReference>
<reference evidence="8 9" key="1">
    <citation type="submission" date="2023-08" db="EMBL/GenBank/DDBJ databases">
        <title>Rhodoferax potami sp. nov. and Rhodoferax mekongensis sp. nov., isolated from the Mekong River in Thailand.</title>
        <authorList>
            <person name="Kitikhun S."/>
            <person name="Charoenyingcharoen P."/>
            <person name="Siriarchawattana P."/>
            <person name="Likhitrattanapisal S."/>
            <person name="Nilsakha T."/>
            <person name="Chanpet A."/>
            <person name="Rattanawaree P."/>
            <person name="Ingsriswang S."/>
        </authorList>
    </citation>
    <scope>NUCLEOTIDE SEQUENCE [LARGE SCALE GENOMIC DNA]</scope>
    <source>
        <strain evidence="8 9">TBRC 17307</strain>
    </source>
</reference>
<dbReference type="InterPro" id="IPR002104">
    <property type="entry name" value="Integrase_catalytic"/>
</dbReference>
<dbReference type="PROSITE" id="PS51900">
    <property type="entry name" value="CB"/>
    <property type="match status" value="1"/>
</dbReference>